<keyword evidence="9" id="KW-1185">Reference proteome</keyword>
<dbReference type="KEGG" id="dap:Dacet_2283"/>
<keyword evidence="5 6" id="KW-0472">Membrane</keyword>
<dbReference type="InterPro" id="IPR000595">
    <property type="entry name" value="cNMP-bd_dom"/>
</dbReference>
<dbReference type="InterPro" id="IPR017039">
    <property type="entry name" value="Virul_fac_BrkB"/>
</dbReference>
<dbReference type="InterPro" id="IPR014710">
    <property type="entry name" value="RmlC-like_jellyroll"/>
</dbReference>
<evidence type="ECO:0000256" key="6">
    <source>
        <dbReference type="SAM" id="Phobius"/>
    </source>
</evidence>
<feature type="transmembrane region" description="Helical" evidence="6">
    <location>
        <begin position="141"/>
        <end position="164"/>
    </location>
</feature>
<feature type="domain" description="Cyclic nucleotide-binding" evidence="7">
    <location>
        <begin position="294"/>
        <end position="413"/>
    </location>
</feature>
<keyword evidence="3 6" id="KW-0812">Transmembrane</keyword>
<dbReference type="AlphaFoldDB" id="D4H322"/>
<feature type="transmembrane region" description="Helical" evidence="6">
    <location>
        <begin position="221"/>
        <end position="244"/>
    </location>
</feature>
<dbReference type="PROSITE" id="PS50042">
    <property type="entry name" value="CNMP_BINDING_3"/>
    <property type="match status" value="1"/>
</dbReference>
<dbReference type="InParanoid" id="D4H322"/>
<dbReference type="CDD" id="cd00038">
    <property type="entry name" value="CAP_ED"/>
    <property type="match status" value="1"/>
</dbReference>
<dbReference type="Pfam" id="PF00027">
    <property type="entry name" value="cNMP_binding"/>
    <property type="match status" value="1"/>
</dbReference>
<feature type="transmembrane region" description="Helical" evidence="6">
    <location>
        <begin position="256"/>
        <end position="282"/>
    </location>
</feature>
<dbReference type="InterPro" id="IPR018490">
    <property type="entry name" value="cNMP-bd_dom_sf"/>
</dbReference>
<reference evidence="8 9" key="1">
    <citation type="journal article" date="2010" name="Stand. Genomic Sci.">
        <title>Complete genome sequence of Denitrovibrio acetiphilus type strain (N2460).</title>
        <authorList>
            <person name="Kiss H."/>
            <person name="Lang E."/>
            <person name="Lapidus A."/>
            <person name="Copeland A."/>
            <person name="Nolan M."/>
            <person name="Glavina Del Rio T."/>
            <person name="Chen F."/>
            <person name="Lucas S."/>
            <person name="Tice H."/>
            <person name="Cheng J.F."/>
            <person name="Han C."/>
            <person name="Goodwin L."/>
            <person name="Pitluck S."/>
            <person name="Liolios K."/>
            <person name="Pati A."/>
            <person name="Ivanova N."/>
            <person name="Mavromatis K."/>
            <person name="Chen A."/>
            <person name="Palaniappan K."/>
            <person name="Land M."/>
            <person name="Hauser L."/>
            <person name="Chang Y.J."/>
            <person name="Jeffries C.D."/>
            <person name="Detter J.C."/>
            <person name="Brettin T."/>
            <person name="Spring S."/>
            <person name="Rohde M."/>
            <person name="Goker M."/>
            <person name="Woyke T."/>
            <person name="Bristow J."/>
            <person name="Eisen J.A."/>
            <person name="Markowitz V."/>
            <person name="Hugenholtz P."/>
            <person name="Kyrpides N.C."/>
            <person name="Klenk H.P."/>
        </authorList>
    </citation>
    <scope>NUCLEOTIDE SEQUENCE [LARGE SCALE GENOMIC DNA]</scope>
    <source>
        <strain evidence="9">DSM 12809 / NBRC 114555 / N2460</strain>
    </source>
</reference>
<accession>D4H322</accession>
<feature type="transmembrane region" description="Helical" evidence="6">
    <location>
        <begin position="100"/>
        <end position="121"/>
    </location>
</feature>
<dbReference type="Gene3D" id="2.60.120.10">
    <property type="entry name" value="Jelly Rolls"/>
    <property type="match status" value="1"/>
</dbReference>
<dbReference type="GO" id="GO:0005886">
    <property type="term" value="C:plasma membrane"/>
    <property type="evidence" value="ECO:0007669"/>
    <property type="project" value="UniProtKB-SubCell"/>
</dbReference>
<dbReference type="PaxDb" id="522772-Dacet_2283"/>
<evidence type="ECO:0000256" key="2">
    <source>
        <dbReference type="ARBA" id="ARBA00022475"/>
    </source>
</evidence>
<dbReference type="Proteomes" id="UP000002012">
    <property type="component" value="Chromosome"/>
</dbReference>
<evidence type="ECO:0000313" key="9">
    <source>
        <dbReference type="Proteomes" id="UP000002012"/>
    </source>
</evidence>
<organism evidence="8 9">
    <name type="scientific">Denitrovibrio acetiphilus (strain DSM 12809 / NBRC 114555 / N2460)</name>
    <dbReference type="NCBI Taxonomy" id="522772"/>
    <lineage>
        <taxon>Bacteria</taxon>
        <taxon>Pseudomonadati</taxon>
        <taxon>Deferribacterota</taxon>
        <taxon>Deferribacteres</taxon>
        <taxon>Deferribacterales</taxon>
        <taxon>Geovibrionaceae</taxon>
        <taxon>Denitrovibrio</taxon>
    </lineage>
</organism>
<keyword evidence="4 6" id="KW-1133">Transmembrane helix</keyword>
<dbReference type="eggNOG" id="COG0664">
    <property type="taxonomic scope" value="Bacteria"/>
</dbReference>
<dbReference type="eggNOG" id="COG1295">
    <property type="taxonomic scope" value="Bacteria"/>
</dbReference>
<evidence type="ECO:0000313" key="8">
    <source>
        <dbReference type="EMBL" id="ADD69045.1"/>
    </source>
</evidence>
<dbReference type="SMART" id="SM00100">
    <property type="entry name" value="cNMP"/>
    <property type="match status" value="1"/>
</dbReference>
<comment type="subcellular location">
    <subcellularLocation>
        <location evidence="1">Cell membrane</location>
        <topology evidence="1">Multi-pass membrane protein</topology>
    </subcellularLocation>
</comment>
<keyword evidence="2" id="KW-1003">Cell membrane</keyword>
<dbReference type="SUPFAM" id="SSF51206">
    <property type="entry name" value="cAMP-binding domain-like"/>
    <property type="match status" value="1"/>
</dbReference>
<evidence type="ECO:0000256" key="1">
    <source>
        <dbReference type="ARBA" id="ARBA00004651"/>
    </source>
</evidence>
<feature type="transmembrane region" description="Helical" evidence="6">
    <location>
        <begin position="184"/>
        <end position="209"/>
    </location>
</feature>
<protein>
    <submittedName>
        <fullName evidence="8">Cyclic nucleotide-binding protein</fullName>
    </submittedName>
</protein>
<evidence type="ECO:0000256" key="4">
    <source>
        <dbReference type="ARBA" id="ARBA00022989"/>
    </source>
</evidence>
<dbReference type="EMBL" id="CP001968">
    <property type="protein sequence ID" value="ADD69045.1"/>
    <property type="molecule type" value="Genomic_DNA"/>
</dbReference>
<name>D4H322_DENA2</name>
<evidence type="ECO:0000256" key="3">
    <source>
        <dbReference type="ARBA" id="ARBA00022692"/>
    </source>
</evidence>
<dbReference type="PANTHER" id="PTHR30213:SF0">
    <property type="entry name" value="UPF0761 MEMBRANE PROTEIN YIHY"/>
    <property type="match status" value="1"/>
</dbReference>
<proteinExistence type="predicted"/>
<evidence type="ECO:0000259" key="7">
    <source>
        <dbReference type="PROSITE" id="PS50042"/>
    </source>
</evidence>
<dbReference type="HOGENOM" id="CLU_049883_0_0_0"/>
<dbReference type="STRING" id="522772.Dacet_2283"/>
<evidence type="ECO:0000256" key="5">
    <source>
        <dbReference type="ARBA" id="ARBA00023136"/>
    </source>
</evidence>
<dbReference type="FunCoup" id="D4H322">
    <property type="interactions" value="53"/>
</dbReference>
<dbReference type="PANTHER" id="PTHR30213">
    <property type="entry name" value="INNER MEMBRANE PROTEIN YHJD"/>
    <property type="match status" value="1"/>
</dbReference>
<dbReference type="Pfam" id="PF03631">
    <property type="entry name" value="Virul_fac_BrkB"/>
    <property type="match status" value="1"/>
</dbReference>
<sequence length="425" mass="48295">MRFRRFFKELSNPEKYFLDFFQKISLAYNFFNRNELRNHAAACAYYMLLSLIPLVLLLLYIFDTFLNRYPAFSDDIFTVLSMFNEKITPEMFEKFGISKAAGSAIGIFGIFNLLFSSRLILGSIQRAFSIIFPAEKKRNFLLENAISLGILPAAFILVLLIGVFNSTKDIIYKYLELNNINLEIIQPLFNAAALILPASTGFVIVYFIYRYLPVRKPGTGNALKGALLFMVIFAGSRSVAVVVFKHIAGNTAYGLLGSLIIVLIWSYFVFLLFLFCAQYVFVNFRSDILILNRLFSDDDINTRFVQMNKKVLEKYTQTFEADEVIIESGSGADNVYYVISGGLEVLDPDGGSAYIKTGEMFGEVAHLMCEPHRLTVKAAERSEVLVLDREVFDNVLRGNADLAKRIMELLCRRLRDSQDLKEPVV</sequence>
<feature type="transmembrane region" description="Helical" evidence="6">
    <location>
        <begin position="43"/>
        <end position="62"/>
    </location>
</feature>
<gene>
    <name evidence="8" type="ordered locus">Dacet_2283</name>
</gene>